<feature type="transmembrane region" description="Helical" evidence="9">
    <location>
        <begin position="20"/>
        <end position="38"/>
    </location>
</feature>
<evidence type="ECO:0000313" key="11">
    <source>
        <dbReference type="Proteomes" id="UP000019140"/>
    </source>
</evidence>
<dbReference type="PANTHER" id="PTHR30574">
    <property type="entry name" value="INNER MEMBRANE PROTEIN YEDE"/>
    <property type="match status" value="1"/>
</dbReference>
<dbReference type="InterPro" id="IPR007272">
    <property type="entry name" value="Sulf_transp_TsuA/YedE"/>
</dbReference>
<feature type="transmembrane region" description="Helical" evidence="9">
    <location>
        <begin position="164"/>
        <end position="183"/>
    </location>
</feature>
<feature type="transmembrane region" description="Helical" evidence="9">
    <location>
        <begin position="66"/>
        <end position="88"/>
    </location>
</feature>
<keyword evidence="5 9" id="KW-0812">Transmembrane</keyword>
<sequence length="228" mass="23907">MPFWWSAPSLGSIALSRHLGWLAAIGVQLAVFALMVWLSRQIERWRAAPDTSPTPQFTLLRGPWPLLAGAVGLAALNGLTLLLAGHPWGITWAFSLWGGKVLQGVGYDLSQTTFWSGSFQQNALGASILADTTSVMNIGLVLGAALAAGLAGRFAPALRVPLRVIGMALFGGLLLGYGARIAYGCNIGAYFSGVASTSLHGWLWLAGALLGTPVGIRLRGVLERGSAN</sequence>
<evidence type="ECO:0000256" key="5">
    <source>
        <dbReference type="ARBA" id="ARBA00022692"/>
    </source>
</evidence>
<keyword evidence="6 9" id="KW-1133">Transmembrane helix</keyword>
<keyword evidence="4" id="KW-0997">Cell inner membrane</keyword>
<evidence type="ECO:0000256" key="9">
    <source>
        <dbReference type="SAM" id="Phobius"/>
    </source>
</evidence>
<keyword evidence="11" id="KW-1185">Reference proteome</keyword>
<comment type="caution">
    <text evidence="10">The sequence shown here is derived from an EMBL/GenBank/DDBJ whole genome shotgun (WGS) entry which is preliminary data.</text>
</comment>
<feature type="transmembrane region" description="Helical" evidence="9">
    <location>
        <begin position="134"/>
        <end position="152"/>
    </location>
</feature>
<keyword evidence="2" id="KW-0813">Transport</keyword>
<gene>
    <name evidence="10" type="ORF">ETSY2_42420</name>
</gene>
<feature type="transmembrane region" description="Helical" evidence="9">
    <location>
        <begin position="189"/>
        <end position="210"/>
    </location>
</feature>
<evidence type="ECO:0000256" key="8">
    <source>
        <dbReference type="ARBA" id="ARBA00035655"/>
    </source>
</evidence>
<dbReference type="EMBL" id="AZHX01001923">
    <property type="protein sequence ID" value="ETW98676.1"/>
    <property type="molecule type" value="Genomic_DNA"/>
</dbReference>
<evidence type="ECO:0000256" key="2">
    <source>
        <dbReference type="ARBA" id="ARBA00022448"/>
    </source>
</evidence>
<dbReference type="HOGENOM" id="CLU_041737_3_0_7"/>
<evidence type="ECO:0000256" key="3">
    <source>
        <dbReference type="ARBA" id="ARBA00022475"/>
    </source>
</evidence>
<evidence type="ECO:0000256" key="7">
    <source>
        <dbReference type="ARBA" id="ARBA00023136"/>
    </source>
</evidence>
<dbReference type="PANTHER" id="PTHR30574:SF1">
    <property type="entry name" value="SULPHUR TRANSPORT DOMAIN-CONTAINING PROTEIN"/>
    <property type="match status" value="1"/>
</dbReference>
<comment type="subcellular location">
    <subcellularLocation>
        <location evidence="1">Cell inner membrane</location>
        <topology evidence="1">Multi-pass membrane protein</topology>
    </subcellularLocation>
</comment>
<keyword evidence="7 9" id="KW-0472">Membrane</keyword>
<keyword evidence="3" id="KW-1003">Cell membrane</keyword>
<dbReference type="Proteomes" id="UP000019140">
    <property type="component" value="Unassembled WGS sequence"/>
</dbReference>
<dbReference type="Pfam" id="PF04143">
    <property type="entry name" value="Sulf_transp"/>
    <property type="match status" value="1"/>
</dbReference>
<dbReference type="GO" id="GO:0005886">
    <property type="term" value="C:plasma membrane"/>
    <property type="evidence" value="ECO:0007669"/>
    <property type="project" value="UniProtKB-SubCell"/>
</dbReference>
<evidence type="ECO:0000256" key="6">
    <source>
        <dbReference type="ARBA" id="ARBA00022989"/>
    </source>
</evidence>
<evidence type="ECO:0000256" key="1">
    <source>
        <dbReference type="ARBA" id="ARBA00004429"/>
    </source>
</evidence>
<protein>
    <submittedName>
        <fullName evidence="10">Uncharacterized protein</fullName>
    </submittedName>
</protein>
<dbReference type="AlphaFoldDB" id="W4LMS1"/>
<organism evidence="10 11">
    <name type="scientific">Candidatus Entotheonella gemina</name>
    <dbReference type="NCBI Taxonomy" id="1429439"/>
    <lineage>
        <taxon>Bacteria</taxon>
        <taxon>Pseudomonadati</taxon>
        <taxon>Nitrospinota/Tectimicrobiota group</taxon>
        <taxon>Candidatus Tectimicrobiota</taxon>
        <taxon>Candidatus Entotheonellia</taxon>
        <taxon>Candidatus Entotheonellales</taxon>
        <taxon>Candidatus Entotheonellaceae</taxon>
        <taxon>Candidatus Entotheonella</taxon>
    </lineage>
</organism>
<evidence type="ECO:0000313" key="10">
    <source>
        <dbReference type="EMBL" id="ETW98676.1"/>
    </source>
</evidence>
<name>W4LMS1_9BACT</name>
<proteinExistence type="inferred from homology"/>
<accession>W4LMS1</accession>
<comment type="similarity">
    <text evidence="8">Belongs to the TsuA/YedE (TC 9.B.102) family.</text>
</comment>
<dbReference type="PATRIC" id="fig|1429439.4.peg.7119"/>
<evidence type="ECO:0000256" key="4">
    <source>
        <dbReference type="ARBA" id="ARBA00022519"/>
    </source>
</evidence>
<reference evidence="10 11" key="1">
    <citation type="journal article" date="2014" name="Nature">
        <title>An environmental bacterial taxon with a large and distinct metabolic repertoire.</title>
        <authorList>
            <person name="Wilson M.C."/>
            <person name="Mori T."/>
            <person name="Ruckert C."/>
            <person name="Uria A.R."/>
            <person name="Helf M.J."/>
            <person name="Takada K."/>
            <person name="Gernert C."/>
            <person name="Steffens U.A."/>
            <person name="Heycke N."/>
            <person name="Schmitt S."/>
            <person name="Rinke C."/>
            <person name="Helfrich E.J."/>
            <person name="Brachmann A.O."/>
            <person name="Gurgui C."/>
            <person name="Wakimoto T."/>
            <person name="Kracht M."/>
            <person name="Crusemann M."/>
            <person name="Hentschel U."/>
            <person name="Abe I."/>
            <person name="Matsunaga S."/>
            <person name="Kalinowski J."/>
            <person name="Takeyama H."/>
            <person name="Piel J."/>
        </authorList>
    </citation>
    <scope>NUCLEOTIDE SEQUENCE [LARGE SCALE GENOMIC DNA]</scope>
    <source>
        <strain evidence="11">TSY2</strain>
    </source>
</reference>